<protein>
    <submittedName>
        <fullName evidence="2">YbjQ family protein</fullName>
    </submittedName>
</protein>
<name>A0ABV7ZVG8_9GAMM</name>
<gene>
    <name evidence="2" type="ORF">ACFOOG_04780</name>
</gene>
<reference evidence="3" key="1">
    <citation type="journal article" date="2019" name="Int. J. Syst. Evol. Microbiol.">
        <title>The Global Catalogue of Microorganisms (GCM) 10K type strain sequencing project: providing services to taxonomists for standard genome sequencing and annotation.</title>
        <authorList>
            <consortium name="The Broad Institute Genomics Platform"/>
            <consortium name="The Broad Institute Genome Sequencing Center for Infectious Disease"/>
            <person name="Wu L."/>
            <person name="Ma J."/>
        </authorList>
    </citation>
    <scope>NUCLEOTIDE SEQUENCE [LARGE SCALE GENOMIC DNA]</scope>
    <source>
        <strain evidence="3">IBRC 10765</strain>
    </source>
</reference>
<evidence type="ECO:0000313" key="2">
    <source>
        <dbReference type="EMBL" id="MFC3852146.1"/>
    </source>
</evidence>
<comment type="caution">
    <text evidence="2">The sequence shown here is derived from an EMBL/GenBank/DDBJ whole genome shotgun (WGS) entry which is preliminary data.</text>
</comment>
<keyword evidence="3" id="KW-1185">Reference proteome</keyword>
<dbReference type="InterPro" id="IPR002765">
    <property type="entry name" value="UPF0145_YbjQ-like"/>
</dbReference>
<dbReference type="Gene3D" id="3.30.110.70">
    <property type="entry name" value="Hypothetical protein apc22750. Chain B"/>
    <property type="match status" value="1"/>
</dbReference>
<dbReference type="Proteomes" id="UP001595617">
    <property type="component" value="Unassembled WGS sequence"/>
</dbReference>
<proteinExistence type="inferred from homology"/>
<dbReference type="PANTHER" id="PTHR34068">
    <property type="entry name" value="UPF0145 PROTEIN YBJQ"/>
    <property type="match status" value="1"/>
</dbReference>
<sequence length="152" mass="16803">MLSWSLLPLLGPLVLLLLGFVVGRRLERRHFIDLAAREQASDLPMIILAKRGAERCQHGALVTGSVVISHDYFKRFMAALRMLFGGRLHSYETLLERARREALLRLRETAGQLGATHVYNVKVETAAISGRGGQNRIGSLEVLVYGTAVIAP</sequence>
<evidence type="ECO:0000256" key="1">
    <source>
        <dbReference type="ARBA" id="ARBA00010751"/>
    </source>
</evidence>
<dbReference type="Pfam" id="PF01906">
    <property type="entry name" value="YbjQ_1"/>
    <property type="match status" value="1"/>
</dbReference>
<dbReference type="InterPro" id="IPR035439">
    <property type="entry name" value="UPF0145_dom_sf"/>
</dbReference>
<dbReference type="EMBL" id="JBHRYR010000002">
    <property type="protein sequence ID" value="MFC3852146.1"/>
    <property type="molecule type" value="Genomic_DNA"/>
</dbReference>
<dbReference type="RefSeq" id="WP_380693957.1">
    <property type="nucleotide sequence ID" value="NZ_JBHRYR010000002.1"/>
</dbReference>
<organism evidence="2 3">
    <name type="scientific">Saccharospirillum mangrovi</name>
    <dbReference type="NCBI Taxonomy" id="2161747"/>
    <lineage>
        <taxon>Bacteria</taxon>
        <taxon>Pseudomonadati</taxon>
        <taxon>Pseudomonadota</taxon>
        <taxon>Gammaproteobacteria</taxon>
        <taxon>Oceanospirillales</taxon>
        <taxon>Saccharospirillaceae</taxon>
        <taxon>Saccharospirillum</taxon>
    </lineage>
</organism>
<comment type="similarity">
    <text evidence="1">Belongs to the UPF0145 family.</text>
</comment>
<evidence type="ECO:0000313" key="3">
    <source>
        <dbReference type="Proteomes" id="UP001595617"/>
    </source>
</evidence>
<dbReference type="PANTHER" id="PTHR34068:SF2">
    <property type="entry name" value="UPF0145 PROTEIN SCO3412"/>
    <property type="match status" value="1"/>
</dbReference>
<accession>A0ABV7ZVG8</accession>
<dbReference type="SUPFAM" id="SSF117782">
    <property type="entry name" value="YbjQ-like"/>
    <property type="match status" value="1"/>
</dbReference>